<evidence type="ECO:0000256" key="1">
    <source>
        <dbReference type="SAM" id="SignalP"/>
    </source>
</evidence>
<protein>
    <submittedName>
        <fullName evidence="2">T9SS type B sorting domain-containing protein</fullName>
    </submittedName>
</protein>
<name>A0A7K1GGN0_9FLAO</name>
<dbReference type="Pfam" id="PF13585">
    <property type="entry name" value="CHU_C"/>
    <property type="match status" value="1"/>
</dbReference>
<reference evidence="2 3" key="1">
    <citation type="submission" date="2019-11" db="EMBL/GenBank/DDBJ databases">
        <title>Winogradskyella ouciana sp. nov., isolated from the hadal seawater of the Mariana Trench.</title>
        <authorList>
            <person name="Liu R."/>
        </authorList>
    </citation>
    <scope>NUCLEOTIDE SEQUENCE [LARGE SCALE GENOMIC DNA]</scope>
    <source>
        <strain evidence="2 3">ZXX205</strain>
    </source>
</reference>
<sequence length="764" mass="84864">MQNPRLDLKLLIILCFSFLSKEMQAQLGFCQGNSGDPIFVEDFGTGLQDTALPPGTTTYTYANGQPPDDGLYTVTSNTNYFDWFDTDDHTPNDTNGRMLIVNSSFSAGEFYRTEITGLCENTTYEFSSWLLNLTPANGFCGAGAIPVNVRFEIWDSTDTNLLASGNTGNINGTLTPTWDQYALVFQTIPGQTSIILKMINNSSGGCGNDVAIDDIVFKSCGDTISVEDSSNSDNITTCSTQPFSDTITAVPDNAVFSSHFYQWQVSTDGNTWTDIAGETNASITVVGIATTTYYRAKVAEYQANLNNSDCITLSDVYQIIVNQAPPPPTIECWETATFDDASCSWIVTGTQPAEPSDLECWETTMFNDVTCAWEVAGTQPSQPTTECWETATFNNTSCSWEVSGTQPTQPSVECWETATFNNTTCSWEVTGTQPAEPTGLECWETSTFNNTICAWEVSGTQPMQPTTECWETAIFNDSTCSWEITGTQPEAPSNLECWEDATFDDNSCSWVVSGTQPEEPTDLECWQTTSFNEETCGWEIEGTQPLEFRDEFVTLCEDNDVMLTATSDISDPQYQWASGEMSQSITIDAEGIYEVEVTDGCLTEIITFTVTEIENPIIDSIVTEGSSIIVNLANTGNFEYSLDGVDYQFSNVFNNQPSGLYTIYVRSNECDVVVTQEHFHFYIQKFMTPNDDGVNDFFSLNITQFFSSTEVYIFNRYGKLLYSAYNTDINWDGTFIGNELPTSDYWYRIVLDGQVIKGHFTLKR</sequence>
<evidence type="ECO:0000313" key="2">
    <source>
        <dbReference type="EMBL" id="MTE26999.1"/>
    </source>
</evidence>
<dbReference type="NCBIfam" id="TIGR04131">
    <property type="entry name" value="Bac_Flav_CTERM"/>
    <property type="match status" value="1"/>
</dbReference>
<proteinExistence type="predicted"/>
<keyword evidence="1" id="KW-0732">Signal</keyword>
<gene>
    <name evidence="2" type="ORF">F1003_08690</name>
</gene>
<dbReference type="EMBL" id="WJYA01000005">
    <property type="protein sequence ID" value="MTE26999.1"/>
    <property type="molecule type" value="Genomic_DNA"/>
</dbReference>
<keyword evidence="3" id="KW-1185">Reference proteome</keyword>
<dbReference type="Proteomes" id="UP000447545">
    <property type="component" value="Unassembled WGS sequence"/>
</dbReference>
<organism evidence="2 3">
    <name type="scientific">Winogradskyella ouciana</name>
    <dbReference type="NCBI Taxonomy" id="2608631"/>
    <lineage>
        <taxon>Bacteria</taxon>
        <taxon>Pseudomonadati</taxon>
        <taxon>Bacteroidota</taxon>
        <taxon>Flavobacteriia</taxon>
        <taxon>Flavobacteriales</taxon>
        <taxon>Flavobacteriaceae</taxon>
        <taxon>Winogradskyella</taxon>
    </lineage>
</organism>
<accession>A0A7K1GGN0</accession>
<comment type="caution">
    <text evidence="2">The sequence shown here is derived from an EMBL/GenBank/DDBJ whole genome shotgun (WGS) entry which is preliminary data.</text>
</comment>
<dbReference type="AlphaFoldDB" id="A0A7K1GGN0"/>
<evidence type="ECO:0000313" key="3">
    <source>
        <dbReference type="Proteomes" id="UP000447545"/>
    </source>
</evidence>
<feature type="chain" id="PRO_5029899200" evidence="1">
    <location>
        <begin position="26"/>
        <end position="764"/>
    </location>
</feature>
<feature type="signal peptide" evidence="1">
    <location>
        <begin position="1"/>
        <end position="25"/>
    </location>
</feature>
<dbReference type="InterPro" id="IPR026341">
    <property type="entry name" value="T9SS_type_B"/>
</dbReference>